<evidence type="ECO:0000256" key="5">
    <source>
        <dbReference type="ARBA" id="ARBA00022857"/>
    </source>
</evidence>
<comment type="similarity">
    <text evidence="2 9">Belongs to the ketopantoate reductase family.</text>
</comment>
<keyword evidence="9" id="KW-0566">Pantothenate biosynthesis</keyword>
<dbReference type="InterPro" id="IPR013332">
    <property type="entry name" value="KPR_N"/>
</dbReference>
<evidence type="ECO:0000256" key="9">
    <source>
        <dbReference type="RuleBase" id="RU362068"/>
    </source>
</evidence>
<evidence type="ECO:0000256" key="1">
    <source>
        <dbReference type="ARBA" id="ARBA00004994"/>
    </source>
</evidence>
<evidence type="ECO:0000313" key="12">
    <source>
        <dbReference type="EMBL" id="MBM3222983.1"/>
    </source>
</evidence>
<dbReference type="NCBIfam" id="TIGR00745">
    <property type="entry name" value="apbA_panE"/>
    <property type="match status" value="1"/>
</dbReference>
<sequence length="292" mass="30561">MSVIAVVGVGAVGGAIAARLCAVHRDDVVLCVRTPFEALVVESPTGTRRITPRLCATPDAVQPVSWVLLATKAHHTAGAAAWLQALTDAHTTVAILQNGVEHIERVAPYVNGATLLPVVVECPATRVAPGRIVQREPAHLLVPATEAGRAFAQLFAGTDVGVTVTPDFVTAAWRKLCLNVAGGAVTALTDCPQEVMRRPDVAQVARDLIQECVTVGRAEGADLDESLVEEIVVAMVEGPAEAGTSMLTDRRAGRLLEADARNGAVARIGARHRIATPLNRAVTALLTALNQT</sequence>
<dbReference type="SUPFAM" id="SSF48179">
    <property type="entry name" value="6-phosphogluconate dehydrogenase C-terminal domain-like"/>
    <property type="match status" value="1"/>
</dbReference>
<dbReference type="Pfam" id="PF08546">
    <property type="entry name" value="ApbA_C"/>
    <property type="match status" value="1"/>
</dbReference>
<dbReference type="InterPro" id="IPR008927">
    <property type="entry name" value="6-PGluconate_DH-like_C_sf"/>
</dbReference>
<evidence type="ECO:0000256" key="4">
    <source>
        <dbReference type="ARBA" id="ARBA00019465"/>
    </source>
</evidence>
<dbReference type="Proteomes" id="UP000712673">
    <property type="component" value="Unassembled WGS sequence"/>
</dbReference>
<evidence type="ECO:0000259" key="11">
    <source>
        <dbReference type="Pfam" id="PF08546"/>
    </source>
</evidence>
<dbReference type="FunFam" id="1.10.1040.10:FF:000017">
    <property type="entry name" value="2-dehydropantoate 2-reductase"/>
    <property type="match status" value="1"/>
</dbReference>
<dbReference type="AlphaFoldDB" id="A0A937VYQ4"/>
<dbReference type="InterPro" id="IPR003710">
    <property type="entry name" value="ApbA"/>
</dbReference>
<dbReference type="Gene3D" id="1.10.1040.10">
    <property type="entry name" value="N-(1-d-carboxylethyl)-l-norvaline Dehydrogenase, domain 2"/>
    <property type="match status" value="1"/>
</dbReference>
<reference evidence="12" key="1">
    <citation type="submission" date="2019-03" db="EMBL/GenBank/DDBJ databases">
        <title>Lake Tanganyika Metagenome-Assembled Genomes (MAGs).</title>
        <authorList>
            <person name="Tran P."/>
        </authorList>
    </citation>
    <scope>NUCLEOTIDE SEQUENCE</scope>
    <source>
        <strain evidence="12">K_DeepCast_65m_m2_066</strain>
    </source>
</reference>
<dbReference type="EC" id="1.1.1.169" evidence="3 9"/>
<organism evidence="12 13">
    <name type="scientific">Tectimicrobiota bacterium</name>
    <dbReference type="NCBI Taxonomy" id="2528274"/>
    <lineage>
        <taxon>Bacteria</taxon>
        <taxon>Pseudomonadati</taxon>
        <taxon>Nitrospinota/Tectimicrobiota group</taxon>
        <taxon>Candidatus Tectimicrobiota</taxon>
    </lineage>
</organism>
<protein>
    <recommendedName>
        <fullName evidence="4 9">2-dehydropantoate 2-reductase</fullName>
        <ecNumber evidence="3 9">1.1.1.169</ecNumber>
    </recommendedName>
    <alternativeName>
        <fullName evidence="7 9">Ketopantoate reductase</fullName>
    </alternativeName>
</protein>
<dbReference type="Pfam" id="PF02558">
    <property type="entry name" value="ApbA"/>
    <property type="match status" value="1"/>
</dbReference>
<dbReference type="PANTHER" id="PTHR21708:SF26">
    <property type="entry name" value="2-DEHYDROPANTOATE 2-REDUCTASE"/>
    <property type="match status" value="1"/>
</dbReference>
<evidence type="ECO:0000256" key="6">
    <source>
        <dbReference type="ARBA" id="ARBA00023002"/>
    </source>
</evidence>
<dbReference type="InterPro" id="IPR051402">
    <property type="entry name" value="KPR-Related"/>
</dbReference>
<dbReference type="PANTHER" id="PTHR21708">
    <property type="entry name" value="PROBABLE 2-DEHYDROPANTOATE 2-REDUCTASE"/>
    <property type="match status" value="1"/>
</dbReference>
<dbReference type="GO" id="GO:0005737">
    <property type="term" value="C:cytoplasm"/>
    <property type="evidence" value="ECO:0007669"/>
    <property type="project" value="TreeGrafter"/>
</dbReference>
<comment type="pathway">
    <text evidence="1 9">Cofactor biosynthesis; (R)-pantothenate biosynthesis; (R)-pantoate from 3-methyl-2-oxobutanoate: step 2/2.</text>
</comment>
<evidence type="ECO:0000256" key="2">
    <source>
        <dbReference type="ARBA" id="ARBA00007870"/>
    </source>
</evidence>
<dbReference type="Gene3D" id="3.40.50.720">
    <property type="entry name" value="NAD(P)-binding Rossmann-like Domain"/>
    <property type="match status" value="1"/>
</dbReference>
<evidence type="ECO:0000313" key="13">
    <source>
        <dbReference type="Proteomes" id="UP000712673"/>
    </source>
</evidence>
<dbReference type="SUPFAM" id="SSF51735">
    <property type="entry name" value="NAD(P)-binding Rossmann-fold domains"/>
    <property type="match status" value="1"/>
</dbReference>
<proteinExistence type="inferred from homology"/>
<evidence type="ECO:0000256" key="3">
    <source>
        <dbReference type="ARBA" id="ARBA00013014"/>
    </source>
</evidence>
<evidence type="ECO:0000256" key="7">
    <source>
        <dbReference type="ARBA" id="ARBA00032024"/>
    </source>
</evidence>
<dbReference type="InterPro" id="IPR013328">
    <property type="entry name" value="6PGD_dom2"/>
</dbReference>
<dbReference type="NCBIfam" id="NF005091">
    <property type="entry name" value="PRK06522.2-2"/>
    <property type="match status" value="1"/>
</dbReference>
<dbReference type="InterPro" id="IPR036291">
    <property type="entry name" value="NAD(P)-bd_dom_sf"/>
</dbReference>
<feature type="domain" description="Ketopantoate reductase N-terminal" evidence="10">
    <location>
        <begin position="4"/>
        <end position="142"/>
    </location>
</feature>
<gene>
    <name evidence="12" type="ORF">FJZ47_04150</name>
</gene>
<dbReference type="InterPro" id="IPR013752">
    <property type="entry name" value="KPA_reductase"/>
</dbReference>
<evidence type="ECO:0000259" key="10">
    <source>
        <dbReference type="Pfam" id="PF02558"/>
    </source>
</evidence>
<comment type="function">
    <text evidence="9">Catalyzes the NADPH-dependent reduction of ketopantoate into pantoic acid.</text>
</comment>
<keyword evidence="6 9" id="KW-0560">Oxidoreductase</keyword>
<accession>A0A937VYQ4</accession>
<feature type="domain" description="Ketopantoate reductase C-terminal" evidence="11">
    <location>
        <begin position="167"/>
        <end position="289"/>
    </location>
</feature>
<name>A0A937VYQ4_UNCTE</name>
<dbReference type="GO" id="GO:0008677">
    <property type="term" value="F:2-dehydropantoate 2-reductase activity"/>
    <property type="evidence" value="ECO:0007669"/>
    <property type="project" value="UniProtKB-EC"/>
</dbReference>
<comment type="caution">
    <text evidence="12">The sequence shown here is derived from an EMBL/GenBank/DDBJ whole genome shotgun (WGS) entry which is preliminary data.</text>
</comment>
<dbReference type="EMBL" id="VGLS01000080">
    <property type="protein sequence ID" value="MBM3222983.1"/>
    <property type="molecule type" value="Genomic_DNA"/>
</dbReference>
<dbReference type="GO" id="GO:0015940">
    <property type="term" value="P:pantothenate biosynthetic process"/>
    <property type="evidence" value="ECO:0007669"/>
    <property type="project" value="UniProtKB-KW"/>
</dbReference>
<evidence type="ECO:0000256" key="8">
    <source>
        <dbReference type="ARBA" id="ARBA00048793"/>
    </source>
</evidence>
<keyword evidence="5 9" id="KW-0521">NADP</keyword>
<comment type="catalytic activity">
    <reaction evidence="8 9">
        <text>(R)-pantoate + NADP(+) = 2-dehydropantoate + NADPH + H(+)</text>
        <dbReference type="Rhea" id="RHEA:16233"/>
        <dbReference type="ChEBI" id="CHEBI:11561"/>
        <dbReference type="ChEBI" id="CHEBI:15378"/>
        <dbReference type="ChEBI" id="CHEBI:15980"/>
        <dbReference type="ChEBI" id="CHEBI:57783"/>
        <dbReference type="ChEBI" id="CHEBI:58349"/>
        <dbReference type="EC" id="1.1.1.169"/>
    </reaction>
</comment>